<keyword evidence="2" id="KW-1185">Reference proteome</keyword>
<gene>
    <name evidence="1" type="ORF">KARL1_187</name>
</gene>
<protein>
    <submittedName>
        <fullName evidence="1">Uncharacterized protein</fullName>
    </submittedName>
</protein>
<accession>A0A385IIT9</accession>
<name>A0A385IIT9_9CAUD</name>
<evidence type="ECO:0000313" key="1">
    <source>
        <dbReference type="EMBL" id="AXY82806.1"/>
    </source>
</evidence>
<evidence type="ECO:0000313" key="2">
    <source>
        <dbReference type="Proteomes" id="UP000277855"/>
    </source>
</evidence>
<reference evidence="1 2" key="1">
    <citation type="journal article" date="2018" name="Sci. Rep.">
        <title>Enhanced antibacterial effect of the novel T4-like bacteriophage KARL-1 in combination with antibiotics against multi-drug resistant Acinetobacter baumannii.</title>
        <authorList>
            <person name="Jansen M."/>
            <person name="Wahida A."/>
            <person name="Latz S."/>
            <person name="Kruttgen A."/>
            <person name="Hafner H."/>
            <person name="Buhl E.M."/>
            <person name="Ritter K."/>
            <person name="Horz H.P."/>
        </authorList>
    </citation>
    <scope>NUCLEOTIDE SEQUENCE [LARGE SCALE GENOMIC DNA]</scope>
</reference>
<dbReference type="EMBL" id="MH713599">
    <property type="protein sequence ID" value="AXY82806.1"/>
    <property type="molecule type" value="Genomic_DNA"/>
</dbReference>
<sequence length="77" mass="8699">MSNTLTELVFSVIIVCVIVVVGLTYNMVSGYVKCNSYESITGRQTKYSFITGCYVKTDKNTWIPREEMTKTTVVESK</sequence>
<organism evidence="1 2">
    <name type="scientific">Acinetobacter phage KARL-1</name>
    <dbReference type="NCBI Taxonomy" id="2301662"/>
    <lineage>
        <taxon>Viruses</taxon>
        <taxon>Duplodnaviria</taxon>
        <taxon>Heunggongvirae</taxon>
        <taxon>Uroviricota</taxon>
        <taxon>Caudoviricetes</taxon>
        <taxon>Pantevenvirales</taxon>
        <taxon>Straboviridae</taxon>
        <taxon>Twarogvirinae</taxon>
        <taxon>Lazarusvirus</taxon>
        <taxon>Lazarusvirus karl</taxon>
    </lineage>
</organism>
<proteinExistence type="predicted"/>
<dbReference type="Proteomes" id="UP000277855">
    <property type="component" value="Segment"/>
</dbReference>